<gene>
    <name evidence="1" type="ORF">SCALOS_LOCUS7869</name>
</gene>
<comment type="caution">
    <text evidence="1">The sequence shown here is derived from an EMBL/GenBank/DDBJ whole genome shotgun (WGS) entry which is preliminary data.</text>
</comment>
<organism evidence="1 2">
    <name type="scientific">Scutellospora calospora</name>
    <dbReference type="NCBI Taxonomy" id="85575"/>
    <lineage>
        <taxon>Eukaryota</taxon>
        <taxon>Fungi</taxon>
        <taxon>Fungi incertae sedis</taxon>
        <taxon>Mucoromycota</taxon>
        <taxon>Glomeromycotina</taxon>
        <taxon>Glomeromycetes</taxon>
        <taxon>Diversisporales</taxon>
        <taxon>Gigasporaceae</taxon>
        <taxon>Scutellospora</taxon>
    </lineage>
</organism>
<reference evidence="1" key="1">
    <citation type="submission" date="2021-06" db="EMBL/GenBank/DDBJ databases">
        <authorList>
            <person name="Kallberg Y."/>
            <person name="Tangrot J."/>
            <person name="Rosling A."/>
        </authorList>
    </citation>
    <scope>NUCLEOTIDE SEQUENCE</scope>
    <source>
        <strain evidence="1">AU212A</strain>
    </source>
</reference>
<dbReference type="EMBL" id="CAJVPM010019054">
    <property type="protein sequence ID" value="CAG8627962.1"/>
    <property type="molecule type" value="Genomic_DNA"/>
</dbReference>
<dbReference type="Proteomes" id="UP000789860">
    <property type="component" value="Unassembled WGS sequence"/>
</dbReference>
<sequence>MSLSIVFPGIDKTFDQFVEELLQDNFNTYLTTNTESFKFTKEKVFKYFVYEFLSKNGIDVEMNMKSISFIKNIFLPVFDGNIDIHGQYRILNYFCQCKYKNINHKIQLKEMREFLNLVEKKIHQFGFLVSNVELSDDALKELNASSVKDRACVCYDYEIVERIKEYAVFIDYKNQKKELDEKEFKIKYIKLEKENEMLKIFNDKYEKHIEKFEKFTEFIEKYILKDNVDIEN</sequence>
<proteinExistence type="predicted"/>
<evidence type="ECO:0000313" key="1">
    <source>
        <dbReference type="EMBL" id="CAG8627962.1"/>
    </source>
</evidence>
<name>A0ACA9N5W8_9GLOM</name>
<evidence type="ECO:0000313" key="2">
    <source>
        <dbReference type="Proteomes" id="UP000789860"/>
    </source>
</evidence>
<protein>
    <submittedName>
        <fullName evidence="1">1581_t:CDS:1</fullName>
    </submittedName>
</protein>
<keyword evidence="2" id="KW-1185">Reference proteome</keyword>
<accession>A0ACA9N5W8</accession>